<feature type="signal peptide" evidence="2">
    <location>
        <begin position="1"/>
        <end position="23"/>
    </location>
</feature>
<evidence type="ECO:0000313" key="5">
    <source>
        <dbReference type="Proteomes" id="UP000641741"/>
    </source>
</evidence>
<dbReference type="PROSITE" id="PS51272">
    <property type="entry name" value="SLH"/>
    <property type="match status" value="2"/>
</dbReference>
<feature type="domain" description="SLH" evidence="3">
    <location>
        <begin position="408"/>
        <end position="468"/>
    </location>
</feature>
<proteinExistence type="predicted"/>
<dbReference type="EMBL" id="JACOPK010000001">
    <property type="protein sequence ID" value="MBC5694630.1"/>
    <property type="molecule type" value="Genomic_DNA"/>
</dbReference>
<keyword evidence="1" id="KW-0677">Repeat</keyword>
<comment type="caution">
    <text evidence="4">The sequence shown here is derived from an EMBL/GenBank/DDBJ whole genome shotgun (WGS) entry which is preliminary data.</text>
</comment>
<accession>A0ABR7GJZ1</accession>
<feature type="chain" id="PRO_5046029139" evidence="2">
    <location>
        <begin position="24"/>
        <end position="468"/>
    </location>
</feature>
<evidence type="ECO:0000313" key="4">
    <source>
        <dbReference type="EMBL" id="MBC5694630.1"/>
    </source>
</evidence>
<keyword evidence="2" id="KW-0732">Signal</keyword>
<keyword evidence="5" id="KW-1185">Reference proteome</keyword>
<gene>
    <name evidence="4" type="ORF">H8S02_01500</name>
</gene>
<feature type="domain" description="SLH" evidence="3">
    <location>
        <begin position="344"/>
        <end position="407"/>
    </location>
</feature>
<name>A0ABR7GJZ1_9FIRM</name>
<reference evidence="4 5" key="1">
    <citation type="submission" date="2020-08" db="EMBL/GenBank/DDBJ databases">
        <title>Genome public.</title>
        <authorList>
            <person name="Liu C."/>
            <person name="Sun Q."/>
        </authorList>
    </citation>
    <scope>NUCLEOTIDE SEQUENCE [LARGE SCALE GENOMIC DNA]</scope>
    <source>
        <strain evidence="4 5">M2</strain>
    </source>
</reference>
<dbReference type="RefSeq" id="WP_186968917.1">
    <property type="nucleotide sequence ID" value="NZ_JACOPK010000001.1"/>
</dbReference>
<sequence length="468" mass="52899">MKKICLVLSALALCCTMLIGAGAAGTSSQMSLTQQAITHFQQSPPEEDTSYPGYPTWKTWQIDSCEVFPCRLIEEKDIWELIFTPSDDRSRWICAVDLSAGKIITPLFNGSMWKAANDQLLLETGGRYQLCDLNGSLTDVSIPHTGHVLAVDDQGYVLCQYPVTRTVRTDSGTMPYTFHQYTLLGPDFSVLLDNIDEYYNVGQYDYSCDSELFYNGLVAVRVGATDWYLPDGGPWPRLYFNSKYMFIDRSGKTVSSSRYDEVSHENDRWFGCHGTTEYLLDSNGNEREQANYCYFPSTWAENIVEQAEKDGLRLSYHTPYRLNIHRDEFCELAWQTIQTVSPNINLPELAQPFSDCDEDIVRQIAALGIVTGYEDGTFQPTRELSRQEAAVILQRLYTVLYGNIEVSPTLYADNGSIGAWAKDSVYAMRQTGIMQGVGANRFDPKNGYTCEQSIITMLRMTEIKPMNN</sequence>
<evidence type="ECO:0000256" key="2">
    <source>
        <dbReference type="SAM" id="SignalP"/>
    </source>
</evidence>
<protein>
    <submittedName>
        <fullName evidence="4">S-layer homology domain-containing protein</fullName>
    </submittedName>
</protein>
<evidence type="ECO:0000256" key="1">
    <source>
        <dbReference type="ARBA" id="ARBA00022737"/>
    </source>
</evidence>
<dbReference type="InterPro" id="IPR001119">
    <property type="entry name" value="SLH_dom"/>
</dbReference>
<organism evidence="4 5">
    <name type="scientific">Agathobaculum hominis</name>
    <dbReference type="NCBI Taxonomy" id="2763014"/>
    <lineage>
        <taxon>Bacteria</taxon>
        <taxon>Bacillati</taxon>
        <taxon>Bacillota</taxon>
        <taxon>Clostridia</taxon>
        <taxon>Eubacteriales</taxon>
        <taxon>Butyricicoccaceae</taxon>
        <taxon>Agathobaculum</taxon>
    </lineage>
</organism>
<evidence type="ECO:0000259" key="3">
    <source>
        <dbReference type="PROSITE" id="PS51272"/>
    </source>
</evidence>
<dbReference type="Pfam" id="PF00395">
    <property type="entry name" value="SLH"/>
    <property type="match status" value="2"/>
</dbReference>
<dbReference type="Proteomes" id="UP000641741">
    <property type="component" value="Unassembled WGS sequence"/>
</dbReference>